<evidence type="ECO:0000313" key="1">
    <source>
        <dbReference type="EMBL" id="BBY49106.1"/>
    </source>
</evidence>
<dbReference type="KEGG" id="marz:MARA_25740"/>
<proteinExistence type="predicted"/>
<geneLocation type="plasmid" evidence="2">
    <name>pjcm18538 dna</name>
</geneLocation>
<organism evidence="1 2">
    <name type="scientific">Mycolicibacterium arabiense</name>
    <dbReference type="NCBI Taxonomy" id="1286181"/>
    <lineage>
        <taxon>Bacteria</taxon>
        <taxon>Bacillati</taxon>
        <taxon>Actinomycetota</taxon>
        <taxon>Actinomycetes</taxon>
        <taxon>Mycobacteriales</taxon>
        <taxon>Mycobacteriaceae</taxon>
        <taxon>Mycolicibacterium</taxon>
    </lineage>
</organism>
<dbReference type="EMBL" id="AP022593">
    <property type="protein sequence ID" value="BBY49106.1"/>
    <property type="molecule type" value="Genomic_DNA"/>
</dbReference>
<sequence length="115" mass="11681">MGGTLMEPNRFDRRRNYVHADIPAIRALATSHARHATDLEALAAALAKVAPPPDAFGSVGTAFLAAVADALTSQAHTAEGLTARVVAASDAGTTTADAFDEADLRVGQAVGSVGI</sequence>
<dbReference type="AlphaFoldDB" id="A0A7I7RYM4"/>
<dbReference type="GO" id="GO:0009306">
    <property type="term" value="P:protein secretion"/>
    <property type="evidence" value="ECO:0007669"/>
    <property type="project" value="InterPro"/>
</dbReference>
<dbReference type="Proteomes" id="UP000467428">
    <property type="component" value="Chromosome"/>
</dbReference>
<dbReference type="Pfam" id="PF10824">
    <property type="entry name" value="T7SS_ESX_EspC"/>
    <property type="match status" value="1"/>
</dbReference>
<protein>
    <recommendedName>
        <fullName evidence="3">ESX-1 secretion-associated protein</fullName>
    </recommendedName>
</protein>
<evidence type="ECO:0000313" key="2">
    <source>
        <dbReference type="Proteomes" id="UP000467428"/>
    </source>
</evidence>
<keyword evidence="2" id="KW-1185">Reference proteome</keyword>
<dbReference type="InterPro" id="IPR022536">
    <property type="entry name" value="EspC"/>
</dbReference>
<evidence type="ECO:0008006" key="3">
    <source>
        <dbReference type="Google" id="ProtNLM"/>
    </source>
</evidence>
<reference evidence="1 2" key="1">
    <citation type="journal article" date="2019" name="Emerg. Microbes Infect.">
        <title>Comprehensive subspecies identification of 175 nontuberculous mycobacteria species based on 7547 genomic profiles.</title>
        <authorList>
            <person name="Matsumoto Y."/>
            <person name="Kinjo T."/>
            <person name="Motooka D."/>
            <person name="Nabeya D."/>
            <person name="Jung N."/>
            <person name="Uechi K."/>
            <person name="Horii T."/>
            <person name="Iida T."/>
            <person name="Fujita J."/>
            <person name="Nakamura S."/>
        </authorList>
    </citation>
    <scope>NUCLEOTIDE SEQUENCE [LARGE SCALE GENOMIC DNA]</scope>
    <source>
        <strain evidence="1 2">JCM 18538</strain>
    </source>
</reference>
<accession>A0A7I7RYM4</accession>
<gene>
    <name evidence="1" type="ORF">MARA_25740</name>
</gene>
<name>A0A7I7RYM4_9MYCO</name>